<protein>
    <submittedName>
        <fullName evidence="12">Periplasmic serine endoprotease DegP-like</fullName>
    </submittedName>
</protein>
<dbReference type="RefSeq" id="WP_146820795.1">
    <property type="nucleotide sequence ID" value="NZ_CP029077.1"/>
</dbReference>
<feature type="active site" description="Charge relay system" evidence="8">
    <location>
        <position position="137"/>
    </location>
</feature>
<feature type="binding site" evidence="9">
    <location>
        <position position="137"/>
    </location>
    <ligand>
        <name>substrate</name>
    </ligand>
</feature>
<feature type="binding site" evidence="9">
    <location>
        <position position="107"/>
    </location>
    <ligand>
        <name>substrate</name>
    </ligand>
</feature>
<feature type="chain" id="PRO_5039349844" evidence="10">
    <location>
        <begin position="22"/>
        <end position="472"/>
    </location>
</feature>
<comment type="subcellular location">
    <subcellularLocation>
        <location evidence="1">Periplasm</location>
    </subcellularLocation>
</comment>
<evidence type="ECO:0000313" key="13">
    <source>
        <dbReference type="Proteomes" id="UP000321934"/>
    </source>
</evidence>
<dbReference type="AlphaFoldDB" id="A0A5B8XIQ6"/>
<dbReference type="InterPro" id="IPR001940">
    <property type="entry name" value="Peptidase_S1C"/>
</dbReference>
<keyword evidence="6" id="KW-0378">Hydrolase</keyword>
<evidence type="ECO:0000259" key="11">
    <source>
        <dbReference type="PROSITE" id="PS50106"/>
    </source>
</evidence>
<dbReference type="SMART" id="SM00228">
    <property type="entry name" value="PDZ"/>
    <property type="match status" value="2"/>
</dbReference>
<feature type="binding site" evidence="9">
    <location>
        <begin position="209"/>
        <end position="211"/>
    </location>
    <ligand>
        <name>substrate</name>
    </ligand>
</feature>
<keyword evidence="4" id="KW-0677">Repeat</keyword>
<dbReference type="PROSITE" id="PS50106">
    <property type="entry name" value="PDZ"/>
    <property type="match status" value="2"/>
</dbReference>
<dbReference type="Pfam" id="PF13365">
    <property type="entry name" value="Trypsin_2"/>
    <property type="match status" value="1"/>
</dbReference>
<dbReference type="Proteomes" id="UP000321934">
    <property type="component" value="Chromosome"/>
</dbReference>
<reference evidence="12 13" key="1">
    <citation type="journal article" date="2019" name="ISME J.">
        <title>Deianiraea, an extracellular bacterium associated with the ciliate Paramecium, suggests an alternative scenario for the evolution of Rickettsiales.</title>
        <authorList>
            <person name="Castelli M."/>
            <person name="Sabaneyeva E."/>
            <person name="Lanzoni O."/>
            <person name="Lebedeva N."/>
            <person name="Floriano A.M."/>
            <person name="Gaiarsa S."/>
            <person name="Benken K."/>
            <person name="Modeo L."/>
            <person name="Bandi C."/>
            <person name="Potekhin A."/>
            <person name="Sassera D."/>
            <person name="Petroni G."/>
        </authorList>
    </citation>
    <scope>NUCLEOTIDE SEQUENCE [LARGE SCALE GENOMIC DNA]</scope>
    <source>
        <strain evidence="12">CyL4-1</strain>
    </source>
</reference>
<dbReference type="CDD" id="cd10839">
    <property type="entry name" value="cpPDZ1_DegP-like"/>
    <property type="match status" value="1"/>
</dbReference>
<evidence type="ECO:0000313" key="12">
    <source>
        <dbReference type="EMBL" id="QED23527.1"/>
    </source>
</evidence>
<dbReference type="GO" id="GO:0006508">
    <property type="term" value="P:proteolysis"/>
    <property type="evidence" value="ECO:0007669"/>
    <property type="project" value="UniProtKB-KW"/>
</dbReference>
<keyword evidence="7" id="KW-0720">Serine protease</keyword>
<dbReference type="InterPro" id="IPR009003">
    <property type="entry name" value="Peptidase_S1_PA"/>
</dbReference>
<name>A0A5B8XIQ6_9RICK</name>
<dbReference type="OrthoDB" id="9758917at2"/>
<keyword evidence="2 12" id="KW-0645">Protease</keyword>
<evidence type="ECO:0000256" key="8">
    <source>
        <dbReference type="PIRSR" id="PIRSR611782-1"/>
    </source>
</evidence>
<evidence type="ECO:0000256" key="5">
    <source>
        <dbReference type="ARBA" id="ARBA00022764"/>
    </source>
</evidence>
<evidence type="ECO:0000256" key="10">
    <source>
        <dbReference type="SAM" id="SignalP"/>
    </source>
</evidence>
<dbReference type="InterPro" id="IPR001478">
    <property type="entry name" value="PDZ"/>
</dbReference>
<dbReference type="PANTHER" id="PTHR43343">
    <property type="entry name" value="PEPTIDASE S12"/>
    <property type="match status" value="1"/>
</dbReference>
<evidence type="ECO:0000256" key="2">
    <source>
        <dbReference type="ARBA" id="ARBA00022670"/>
    </source>
</evidence>
<keyword evidence="5" id="KW-0574">Periplasm</keyword>
<evidence type="ECO:0000256" key="9">
    <source>
        <dbReference type="PIRSR" id="PIRSR611782-2"/>
    </source>
</evidence>
<dbReference type="PRINTS" id="PR00834">
    <property type="entry name" value="PROTEASES2C"/>
</dbReference>
<keyword evidence="3 10" id="KW-0732">Signal</keyword>
<evidence type="ECO:0000256" key="3">
    <source>
        <dbReference type="ARBA" id="ARBA00022729"/>
    </source>
</evidence>
<dbReference type="InterPro" id="IPR051201">
    <property type="entry name" value="Chloro_Bact_Ser_Proteases"/>
</dbReference>
<evidence type="ECO:0000256" key="6">
    <source>
        <dbReference type="ARBA" id="ARBA00022801"/>
    </source>
</evidence>
<dbReference type="SUPFAM" id="SSF50156">
    <property type="entry name" value="PDZ domain-like"/>
    <property type="match status" value="2"/>
</dbReference>
<feature type="domain" description="PDZ" evidence="11">
    <location>
        <begin position="364"/>
        <end position="451"/>
    </location>
</feature>
<proteinExistence type="predicted"/>
<dbReference type="PANTHER" id="PTHR43343:SF3">
    <property type="entry name" value="PROTEASE DO-LIKE 8, CHLOROPLASTIC"/>
    <property type="match status" value="1"/>
</dbReference>
<feature type="active site" description="Charge relay system" evidence="8">
    <location>
        <position position="211"/>
    </location>
</feature>
<dbReference type="InterPro" id="IPR041489">
    <property type="entry name" value="PDZ_6"/>
</dbReference>
<dbReference type="NCBIfam" id="TIGR02037">
    <property type="entry name" value="degP_htrA_DO"/>
    <property type="match status" value="1"/>
</dbReference>
<evidence type="ECO:0000256" key="7">
    <source>
        <dbReference type="ARBA" id="ARBA00022825"/>
    </source>
</evidence>
<sequence>MKKAGISAIISAFLMCSFANATSKCNYDFTYGYADLVDQIIPSVVNISTVSIKERTISPIEDFFGMHGFGSIFPHVPQGGKKIKQKSTALGSGFFIDKDGHIVTNYHVIKDATAITIKTHDGKEYKAKIIGSDEKSDLAVLKAETPGVKNFAKFGVSNEARIGDKVLAIGNPFGLGGTVTTGIVSAKSRSIGQSAYDDFIQTDAPINQGNSGGPMFNLCGEVIGINTAILSPSGGSVGIGFAIASDSAVNIIEKLKNKQKITRAWLGVEIQTLTEEMAEALGVKKNEGVYVNGVAKDSPAQKAGIKTGDIIVAVDDKKAENMQSVTSYIGSRKPDSKVNVEIKRGGKKMNIDVILKESKSDNNEMDRLKSDKSDAKNTLGLVVENLTKDRRLELRIPDEISGVVIVDVKNEILAEFGEVKTGDILTHVNGNEIKNTSDMEKAAKIVKASGKRHVVFKIWRQGVHISLGVPIK</sequence>
<dbReference type="Gene3D" id="2.30.42.60">
    <property type="match status" value="1"/>
</dbReference>
<dbReference type="Gene3D" id="2.40.10.120">
    <property type="match status" value="1"/>
</dbReference>
<dbReference type="EMBL" id="CP029077">
    <property type="protein sequence ID" value="QED23527.1"/>
    <property type="molecule type" value="Genomic_DNA"/>
</dbReference>
<accession>A0A5B8XIQ6</accession>
<dbReference type="Pfam" id="PF17820">
    <property type="entry name" value="PDZ_6"/>
    <property type="match status" value="1"/>
</dbReference>
<gene>
    <name evidence="12" type="ORF">Deia_00737</name>
</gene>
<evidence type="ECO:0000256" key="4">
    <source>
        <dbReference type="ARBA" id="ARBA00022737"/>
    </source>
</evidence>
<feature type="signal peptide" evidence="10">
    <location>
        <begin position="1"/>
        <end position="21"/>
    </location>
</feature>
<feature type="active site" description="Charge relay system" evidence="8">
    <location>
        <position position="107"/>
    </location>
</feature>
<dbReference type="Gene3D" id="2.30.42.10">
    <property type="match status" value="1"/>
</dbReference>
<dbReference type="InterPro" id="IPR011782">
    <property type="entry name" value="Pept_S1C_Do"/>
</dbReference>
<organism evidence="12 13">
    <name type="scientific">Candidatus Deianiraea vastatrix</name>
    <dbReference type="NCBI Taxonomy" id="2163644"/>
    <lineage>
        <taxon>Bacteria</taxon>
        <taxon>Pseudomonadati</taxon>
        <taxon>Pseudomonadota</taxon>
        <taxon>Alphaproteobacteria</taxon>
        <taxon>Rickettsiales</taxon>
        <taxon>Candidatus Deianiraeaceae</taxon>
        <taxon>Candidatus Deianiraea</taxon>
    </lineage>
</organism>
<keyword evidence="13" id="KW-1185">Reference proteome</keyword>
<dbReference type="Pfam" id="PF13180">
    <property type="entry name" value="PDZ_2"/>
    <property type="match status" value="1"/>
</dbReference>
<evidence type="ECO:0000256" key="1">
    <source>
        <dbReference type="ARBA" id="ARBA00004418"/>
    </source>
</evidence>
<dbReference type="SUPFAM" id="SSF50494">
    <property type="entry name" value="Trypsin-like serine proteases"/>
    <property type="match status" value="1"/>
</dbReference>
<dbReference type="GO" id="GO:0004252">
    <property type="term" value="F:serine-type endopeptidase activity"/>
    <property type="evidence" value="ECO:0007669"/>
    <property type="project" value="InterPro"/>
</dbReference>
<dbReference type="InterPro" id="IPR036034">
    <property type="entry name" value="PDZ_sf"/>
</dbReference>
<feature type="domain" description="PDZ" evidence="11">
    <location>
        <begin position="251"/>
        <end position="346"/>
    </location>
</feature>